<dbReference type="Gene3D" id="1.10.10.10">
    <property type="entry name" value="Winged helix-like DNA-binding domain superfamily/Winged helix DNA-binding domain"/>
    <property type="match status" value="1"/>
</dbReference>
<proteinExistence type="predicted"/>
<protein>
    <recommendedName>
        <fullName evidence="3">NBD/HSP70 family sugar kinase</fullName>
    </recommendedName>
</protein>
<comment type="caution">
    <text evidence="1">The sequence shown here is derived from an EMBL/GenBank/DDBJ whole genome shotgun (WGS) entry which is preliminary data.</text>
</comment>
<evidence type="ECO:0000313" key="1">
    <source>
        <dbReference type="EMBL" id="MFD1696580.1"/>
    </source>
</evidence>
<keyword evidence="2" id="KW-1185">Reference proteome</keyword>
<dbReference type="RefSeq" id="WP_149892563.1">
    <property type="nucleotide sequence ID" value="NZ_JBHUFA010000004.1"/>
</dbReference>
<dbReference type="SUPFAM" id="SSF46785">
    <property type="entry name" value="Winged helix' DNA-binding domain"/>
    <property type="match status" value="1"/>
</dbReference>
<dbReference type="Gene3D" id="3.30.420.40">
    <property type="match status" value="2"/>
</dbReference>
<gene>
    <name evidence="1" type="ORF">ACFSC7_13720</name>
</gene>
<dbReference type="PANTHER" id="PTHR18964:SF169">
    <property type="entry name" value="N-ACETYLMANNOSAMINE KINASE"/>
    <property type="match status" value="1"/>
</dbReference>
<dbReference type="InterPro" id="IPR000600">
    <property type="entry name" value="ROK"/>
</dbReference>
<organism evidence="1 2">
    <name type="scientific">Roseibium aestuarii</name>
    <dbReference type="NCBI Taxonomy" id="2600299"/>
    <lineage>
        <taxon>Bacteria</taxon>
        <taxon>Pseudomonadati</taxon>
        <taxon>Pseudomonadota</taxon>
        <taxon>Alphaproteobacteria</taxon>
        <taxon>Hyphomicrobiales</taxon>
        <taxon>Stappiaceae</taxon>
        <taxon>Roseibium</taxon>
    </lineage>
</organism>
<dbReference type="PANTHER" id="PTHR18964">
    <property type="entry name" value="ROK (REPRESSOR, ORF, KINASE) FAMILY"/>
    <property type="match status" value="1"/>
</dbReference>
<dbReference type="SUPFAM" id="SSF53067">
    <property type="entry name" value="Actin-like ATPase domain"/>
    <property type="match status" value="1"/>
</dbReference>
<dbReference type="EMBL" id="JBHUFA010000004">
    <property type="protein sequence ID" value="MFD1696580.1"/>
    <property type="molecule type" value="Genomic_DNA"/>
</dbReference>
<evidence type="ECO:0008006" key="3">
    <source>
        <dbReference type="Google" id="ProtNLM"/>
    </source>
</evidence>
<accession>A0ABW4JXA4</accession>
<reference evidence="2" key="1">
    <citation type="journal article" date="2019" name="Int. J. Syst. Evol. Microbiol.">
        <title>The Global Catalogue of Microorganisms (GCM) 10K type strain sequencing project: providing services to taxonomists for standard genome sequencing and annotation.</title>
        <authorList>
            <consortium name="The Broad Institute Genomics Platform"/>
            <consortium name="The Broad Institute Genome Sequencing Center for Infectious Disease"/>
            <person name="Wu L."/>
            <person name="Ma J."/>
        </authorList>
    </citation>
    <scope>NUCLEOTIDE SEQUENCE [LARGE SCALE GENOMIC DNA]</scope>
    <source>
        <strain evidence="2">JCM 3369</strain>
    </source>
</reference>
<sequence>MTEDSHTRGSNSAHVRRFNECAVLHLLRERGKASKADLARATHLTNAAIGGIIRALADDGLIDEVGRVRDGSRGQPATLLTLAPDGAYGIGIHLDLEGADIGLIDFSGQLVEQRRCDVGIASARDTAHRLHREIRALLAPHPAATTARLAGIGLTCRSREAQGSDSTAAFFEQVRETLEQESGHPVQLGRDHEAAALAEGFYARAPRNFAHLHVSSSISCTFVLEGQLLRDASGMAADLADLPGFTAGLEAVAEQVARPDARAMAPGTAASSRASVAPDPVATPGHAAVPTLGDWPEVLAREVAQPLDALLAMFKLDVVIVSGTVPRPELDRFIRVMSSVLGGQSDFVTPRKDVRHSRLGEAAPLIAAATLPLRVRYAPRPELLTDLKFA</sequence>
<dbReference type="CDD" id="cd23763">
    <property type="entry name" value="ASKHA_ATPase_ROK"/>
    <property type="match status" value="1"/>
</dbReference>
<dbReference type="InterPro" id="IPR036388">
    <property type="entry name" value="WH-like_DNA-bd_sf"/>
</dbReference>
<evidence type="ECO:0000313" key="2">
    <source>
        <dbReference type="Proteomes" id="UP001597327"/>
    </source>
</evidence>
<dbReference type="Proteomes" id="UP001597327">
    <property type="component" value="Unassembled WGS sequence"/>
</dbReference>
<name>A0ABW4JXA4_9HYPH</name>
<dbReference type="InterPro" id="IPR043129">
    <property type="entry name" value="ATPase_NBD"/>
</dbReference>
<dbReference type="InterPro" id="IPR036390">
    <property type="entry name" value="WH_DNA-bd_sf"/>
</dbReference>